<dbReference type="EMBL" id="OZ019895">
    <property type="protein sequence ID" value="CAK9219437.1"/>
    <property type="molecule type" value="Genomic_DNA"/>
</dbReference>
<sequence>MYPSHACHLLFVKGLRSTSSSLPLWSSRSLGSWSCCFFQAIYPRSLATGARQAYATDTLVAPKQNRPPLLGWDTKDVWKPPLELPPCPSILHEDGRTSANIIDGKAIAQEILWEISKEVEEMKKAVGKVPGLAVVLVGSRTDSETYVRSKKRACEEVGFQSFSITLPEESPEAEVVRHVKRYDDDPLVHGVLVQLPLPQHMSSERVVGTVSMEKDVDGFHPMNMGGLVMQGRTPLFVACTPRGCIELLLRSGVEMAGKHAVVIGRSNIVGMPVALLLQRQNATVTVVHCHTPDPARITRTADIVIAAAGVPCMVRGSWLKPGAVVIDVGINAIESADSKEGYRLVGDVCYPEACQVASKITPVPGGVGPMTIAMLLSNTLESAKRAYGLSDA</sequence>
<dbReference type="InterPro" id="IPR046346">
    <property type="entry name" value="Aminoacid_DH-like_N_sf"/>
</dbReference>
<evidence type="ECO:0000256" key="3">
    <source>
        <dbReference type="ARBA" id="ARBA00022801"/>
    </source>
</evidence>
<dbReference type="InterPro" id="IPR000672">
    <property type="entry name" value="THF_DH/CycHdrlase"/>
</dbReference>
<evidence type="ECO:0000259" key="8">
    <source>
        <dbReference type="Pfam" id="PF02882"/>
    </source>
</evidence>
<keyword evidence="5" id="KW-0560">Oxidoreductase</keyword>
<keyword evidence="3" id="KW-0378">Hydrolase</keyword>
<keyword evidence="2" id="KW-0554">One-carbon metabolism</keyword>
<dbReference type="PANTHER" id="PTHR48099">
    <property type="entry name" value="C-1-TETRAHYDROFOLATE SYNTHASE, CYTOPLASMIC-RELATED"/>
    <property type="match status" value="1"/>
</dbReference>
<evidence type="ECO:0000256" key="4">
    <source>
        <dbReference type="ARBA" id="ARBA00022857"/>
    </source>
</evidence>
<dbReference type="Gene3D" id="3.40.50.10860">
    <property type="entry name" value="Leucine Dehydrogenase, chain A, domain 1"/>
    <property type="match status" value="1"/>
</dbReference>
<evidence type="ECO:0000256" key="6">
    <source>
        <dbReference type="ARBA" id="ARBA00023268"/>
    </source>
</evidence>
<reference evidence="9" key="1">
    <citation type="submission" date="2024-02" db="EMBL/GenBank/DDBJ databases">
        <authorList>
            <consortium name="ELIXIR-Norway"/>
            <consortium name="Elixir Norway"/>
        </authorList>
    </citation>
    <scope>NUCLEOTIDE SEQUENCE</scope>
</reference>
<dbReference type="InterPro" id="IPR020867">
    <property type="entry name" value="THF_DH/CycHdrlase_CS"/>
</dbReference>
<gene>
    <name evidence="9" type="ORF">CSSPTR1EN2_LOCUS14506</name>
</gene>
<keyword evidence="10" id="KW-1185">Reference proteome</keyword>
<organism evidence="9 10">
    <name type="scientific">Sphagnum troendelagicum</name>
    <dbReference type="NCBI Taxonomy" id="128251"/>
    <lineage>
        <taxon>Eukaryota</taxon>
        <taxon>Viridiplantae</taxon>
        <taxon>Streptophyta</taxon>
        <taxon>Embryophyta</taxon>
        <taxon>Bryophyta</taxon>
        <taxon>Sphagnophytina</taxon>
        <taxon>Sphagnopsida</taxon>
        <taxon>Sphagnales</taxon>
        <taxon>Sphagnaceae</taxon>
        <taxon>Sphagnum</taxon>
    </lineage>
</organism>
<dbReference type="PANTHER" id="PTHR48099:SF5">
    <property type="entry name" value="C-1-TETRAHYDROFOLATE SYNTHASE, CYTOPLASMIC"/>
    <property type="match status" value="1"/>
</dbReference>
<dbReference type="Pfam" id="PF02882">
    <property type="entry name" value="THF_DHG_CYH_C"/>
    <property type="match status" value="1"/>
</dbReference>
<dbReference type="SUPFAM" id="SSF51735">
    <property type="entry name" value="NAD(P)-binding Rossmann-fold domains"/>
    <property type="match status" value="1"/>
</dbReference>
<dbReference type="SUPFAM" id="SSF53223">
    <property type="entry name" value="Aminoacid dehydrogenase-like, N-terminal domain"/>
    <property type="match status" value="1"/>
</dbReference>
<evidence type="ECO:0008006" key="11">
    <source>
        <dbReference type="Google" id="ProtNLM"/>
    </source>
</evidence>
<feature type="domain" description="Tetrahydrofolate dehydrogenase/cyclohydrolase catalytic" evidence="7">
    <location>
        <begin position="102"/>
        <end position="217"/>
    </location>
</feature>
<keyword evidence="4" id="KW-0521">NADP</keyword>
<feature type="domain" description="Tetrahydrofolate dehydrogenase/cyclohydrolase NAD(P)-binding" evidence="8">
    <location>
        <begin position="238"/>
        <end position="386"/>
    </location>
</feature>
<dbReference type="Gene3D" id="3.40.50.720">
    <property type="entry name" value="NAD(P)-binding Rossmann-like Domain"/>
    <property type="match status" value="1"/>
</dbReference>
<dbReference type="InterPro" id="IPR036291">
    <property type="entry name" value="NAD(P)-bd_dom_sf"/>
</dbReference>
<proteinExistence type="inferred from homology"/>
<dbReference type="Pfam" id="PF00763">
    <property type="entry name" value="THF_DHG_CYH"/>
    <property type="match status" value="1"/>
</dbReference>
<evidence type="ECO:0000313" key="9">
    <source>
        <dbReference type="EMBL" id="CAK9219437.1"/>
    </source>
</evidence>
<dbReference type="InterPro" id="IPR020630">
    <property type="entry name" value="THF_DH/CycHdrlase_cat_dom"/>
</dbReference>
<dbReference type="CDD" id="cd01080">
    <property type="entry name" value="NAD_bind_m-THF_DH_Cyclohyd"/>
    <property type="match status" value="1"/>
</dbReference>
<dbReference type="InterPro" id="IPR020631">
    <property type="entry name" value="THF_DH/CycHdrlase_NAD-bd_dom"/>
</dbReference>
<dbReference type="PROSITE" id="PS00767">
    <property type="entry name" value="THF_DHG_CYH_2"/>
    <property type="match status" value="1"/>
</dbReference>
<comment type="pathway">
    <text evidence="1">One-carbon metabolism; tetrahydrofolate interconversion.</text>
</comment>
<evidence type="ECO:0000259" key="7">
    <source>
        <dbReference type="Pfam" id="PF00763"/>
    </source>
</evidence>
<evidence type="ECO:0000313" key="10">
    <source>
        <dbReference type="Proteomes" id="UP001497512"/>
    </source>
</evidence>
<keyword evidence="6" id="KW-0511">Multifunctional enzyme</keyword>
<evidence type="ECO:0000256" key="5">
    <source>
        <dbReference type="ARBA" id="ARBA00023002"/>
    </source>
</evidence>
<evidence type="ECO:0000256" key="1">
    <source>
        <dbReference type="ARBA" id="ARBA00004777"/>
    </source>
</evidence>
<dbReference type="PRINTS" id="PR00085">
    <property type="entry name" value="THFDHDRGNASE"/>
</dbReference>
<name>A0ABP0UDG1_9BRYO</name>
<dbReference type="HAMAP" id="MF_01576">
    <property type="entry name" value="THF_DHG_CYH"/>
    <property type="match status" value="1"/>
</dbReference>
<accession>A0ABP0UDG1</accession>
<evidence type="ECO:0000256" key="2">
    <source>
        <dbReference type="ARBA" id="ARBA00022563"/>
    </source>
</evidence>
<dbReference type="Proteomes" id="UP001497512">
    <property type="component" value="Chromosome 3"/>
</dbReference>
<protein>
    <recommendedName>
        <fullName evidence="11">Methenyltetrahydrofolate cyclohydrolase</fullName>
    </recommendedName>
</protein>